<name>A0A8E2B1F7_9APHY</name>
<protein>
    <submittedName>
        <fullName evidence="2">Uncharacterized protein</fullName>
    </submittedName>
</protein>
<dbReference type="AlphaFoldDB" id="A0A8E2B1F7"/>
<dbReference type="EMBL" id="KV722361">
    <property type="protein sequence ID" value="OCH92989.1"/>
    <property type="molecule type" value="Genomic_DNA"/>
</dbReference>
<dbReference type="Proteomes" id="UP000250043">
    <property type="component" value="Unassembled WGS sequence"/>
</dbReference>
<proteinExistence type="predicted"/>
<evidence type="ECO:0000313" key="2">
    <source>
        <dbReference type="EMBL" id="OCH92989.1"/>
    </source>
</evidence>
<evidence type="ECO:0000313" key="3">
    <source>
        <dbReference type="Proteomes" id="UP000250043"/>
    </source>
</evidence>
<sequence length="384" mass="41628">MYSPGICKRCGSPYTSQQMHWRRAHHKTCTVHFPVGDSFRAVSVARHDDGLFHCPQCPVSSDLAENLKLHVKFKCPVMGGSVAQLVESQLCPQTPSCQVAIENDVQFLDIRNPSDPDDLEMFEVDYKLEDEHDDSLEGGVPDDDKADFRPEVIPFLPDSPGVECARPSAQSSTDAAKDAQCSADAGLCAFQGPSPTVDEQRLAHRDSGGVSDSNSAPHDRIVSVTGPRAASMRIRAVSAAPQQPTPSCSTSCLSPARPSPVPILALDVPRPVPSTQPKVEVIDLTEETQFPSLTMACLLSSPTSAHSADVISFLRSLEVPLEHFAGAFESMGFKTDAHLFLLSRTHVMWDLVMAKLQTEYGATMLDCVSIADGLNRRRSGQMIA</sequence>
<gene>
    <name evidence="2" type="ORF">OBBRIDRAFT_387726</name>
</gene>
<reference evidence="2 3" key="1">
    <citation type="submission" date="2016-07" db="EMBL/GenBank/DDBJ databases">
        <title>Draft genome of the white-rot fungus Obba rivulosa 3A-2.</title>
        <authorList>
            <consortium name="DOE Joint Genome Institute"/>
            <person name="Miettinen O."/>
            <person name="Riley R."/>
            <person name="Acob R."/>
            <person name="Barry K."/>
            <person name="Cullen D."/>
            <person name="De Vries R."/>
            <person name="Hainaut M."/>
            <person name="Hatakka A."/>
            <person name="Henrissat B."/>
            <person name="Hilden K."/>
            <person name="Kuo R."/>
            <person name="Labutti K."/>
            <person name="Lipzen A."/>
            <person name="Makela M.R."/>
            <person name="Sandor L."/>
            <person name="Spatafora J.W."/>
            <person name="Grigoriev I.V."/>
            <person name="Hibbett D.S."/>
        </authorList>
    </citation>
    <scope>NUCLEOTIDE SEQUENCE [LARGE SCALE GENOMIC DNA]</scope>
    <source>
        <strain evidence="2 3">3A-2</strain>
    </source>
</reference>
<keyword evidence="3" id="KW-1185">Reference proteome</keyword>
<evidence type="ECO:0000256" key="1">
    <source>
        <dbReference type="SAM" id="MobiDB-lite"/>
    </source>
</evidence>
<accession>A0A8E2B1F7</accession>
<feature type="region of interest" description="Disordered" evidence="1">
    <location>
        <begin position="157"/>
        <end position="177"/>
    </location>
</feature>
<organism evidence="2 3">
    <name type="scientific">Obba rivulosa</name>
    <dbReference type="NCBI Taxonomy" id="1052685"/>
    <lineage>
        <taxon>Eukaryota</taxon>
        <taxon>Fungi</taxon>
        <taxon>Dikarya</taxon>
        <taxon>Basidiomycota</taxon>
        <taxon>Agaricomycotina</taxon>
        <taxon>Agaricomycetes</taxon>
        <taxon>Polyporales</taxon>
        <taxon>Gelatoporiaceae</taxon>
        <taxon>Obba</taxon>
    </lineage>
</organism>